<evidence type="ECO:0000313" key="2">
    <source>
        <dbReference type="Proteomes" id="UP000821865"/>
    </source>
</evidence>
<dbReference type="EMBL" id="CM023474">
    <property type="protein sequence ID" value="KAH7948984.1"/>
    <property type="molecule type" value="Genomic_DNA"/>
</dbReference>
<accession>A0ACB8CPB9</accession>
<dbReference type="Proteomes" id="UP000821865">
    <property type="component" value="Chromosome 5"/>
</dbReference>
<proteinExistence type="predicted"/>
<organism evidence="1 2">
    <name type="scientific">Dermacentor silvarum</name>
    <name type="common">Tick</name>
    <dbReference type="NCBI Taxonomy" id="543639"/>
    <lineage>
        <taxon>Eukaryota</taxon>
        <taxon>Metazoa</taxon>
        <taxon>Ecdysozoa</taxon>
        <taxon>Arthropoda</taxon>
        <taxon>Chelicerata</taxon>
        <taxon>Arachnida</taxon>
        <taxon>Acari</taxon>
        <taxon>Parasitiformes</taxon>
        <taxon>Ixodida</taxon>
        <taxon>Ixodoidea</taxon>
        <taxon>Ixodidae</taxon>
        <taxon>Rhipicephalinae</taxon>
        <taxon>Dermacentor</taxon>
    </lineage>
</organism>
<evidence type="ECO:0000313" key="1">
    <source>
        <dbReference type="EMBL" id="KAH7948984.1"/>
    </source>
</evidence>
<sequence length="110" mass="12252">MLHVYRHGSRAQHQEDASLSCWEELRRRDEVAADLNIDDFVDVDADTDTTEVLNDEETVPLVSGTQEEPEDANDPDTVETPVATPTQGMDAVDLLRRFASAYEGAEDAFI</sequence>
<gene>
    <name evidence="1" type="ORF">HPB49_003847</name>
</gene>
<name>A0ACB8CPB9_DERSI</name>
<protein>
    <submittedName>
        <fullName evidence="1">Uncharacterized protein</fullName>
    </submittedName>
</protein>
<reference evidence="1" key="1">
    <citation type="submission" date="2020-05" db="EMBL/GenBank/DDBJ databases">
        <title>Large-scale comparative analyses of tick genomes elucidate their genetic diversity and vector capacities.</title>
        <authorList>
            <person name="Jia N."/>
            <person name="Wang J."/>
            <person name="Shi W."/>
            <person name="Du L."/>
            <person name="Sun Y."/>
            <person name="Zhan W."/>
            <person name="Jiang J."/>
            <person name="Wang Q."/>
            <person name="Zhang B."/>
            <person name="Ji P."/>
            <person name="Sakyi L.B."/>
            <person name="Cui X."/>
            <person name="Yuan T."/>
            <person name="Jiang B."/>
            <person name="Yang W."/>
            <person name="Lam T.T.-Y."/>
            <person name="Chang Q."/>
            <person name="Ding S."/>
            <person name="Wang X."/>
            <person name="Zhu J."/>
            <person name="Ruan X."/>
            <person name="Zhao L."/>
            <person name="Wei J."/>
            <person name="Que T."/>
            <person name="Du C."/>
            <person name="Cheng J."/>
            <person name="Dai P."/>
            <person name="Han X."/>
            <person name="Huang E."/>
            <person name="Gao Y."/>
            <person name="Liu J."/>
            <person name="Shao H."/>
            <person name="Ye R."/>
            <person name="Li L."/>
            <person name="Wei W."/>
            <person name="Wang X."/>
            <person name="Wang C."/>
            <person name="Yang T."/>
            <person name="Huo Q."/>
            <person name="Li W."/>
            <person name="Guo W."/>
            <person name="Chen H."/>
            <person name="Zhou L."/>
            <person name="Ni X."/>
            <person name="Tian J."/>
            <person name="Zhou Y."/>
            <person name="Sheng Y."/>
            <person name="Liu T."/>
            <person name="Pan Y."/>
            <person name="Xia L."/>
            <person name="Li J."/>
            <person name="Zhao F."/>
            <person name="Cao W."/>
        </authorList>
    </citation>
    <scope>NUCLEOTIDE SEQUENCE</scope>
    <source>
        <strain evidence="1">Dsil-2018</strain>
    </source>
</reference>
<keyword evidence="2" id="KW-1185">Reference proteome</keyword>
<comment type="caution">
    <text evidence="1">The sequence shown here is derived from an EMBL/GenBank/DDBJ whole genome shotgun (WGS) entry which is preliminary data.</text>
</comment>